<accession>A0A8C5BWM2</accession>
<feature type="repeat" description="ANK" evidence="3">
    <location>
        <begin position="34"/>
        <end position="56"/>
    </location>
</feature>
<dbReference type="Pfam" id="PF12796">
    <property type="entry name" value="Ank_2"/>
    <property type="match status" value="2"/>
</dbReference>
<dbReference type="PROSITE" id="PS50297">
    <property type="entry name" value="ANK_REP_REGION"/>
    <property type="match status" value="3"/>
</dbReference>
<protein>
    <submittedName>
        <fullName evidence="4">Uncharacterized protein</fullName>
    </submittedName>
</protein>
<dbReference type="Ensembl" id="ENSGMOT00000032901.1">
    <property type="protein sequence ID" value="ENSGMOP00000049968.1"/>
    <property type="gene ID" value="ENSGMOG00000026113.1"/>
</dbReference>
<evidence type="ECO:0000313" key="5">
    <source>
        <dbReference type="Proteomes" id="UP000694546"/>
    </source>
</evidence>
<evidence type="ECO:0000256" key="2">
    <source>
        <dbReference type="ARBA" id="ARBA00023043"/>
    </source>
</evidence>
<keyword evidence="1" id="KW-0677">Repeat</keyword>
<organism evidence="4 5">
    <name type="scientific">Gadus morhua</name>
    <name type="common">Atlantic cod</name>
    <dbReference type="NCBI Taxonomy" id="8049"/>
    <lineage>
        <taxon>Eukaryota</taxon>
        <taxon>Metazoa</taxon>
        <taxon>Chordata</taxon>
        <taxon>Craniata</taxon>
        <taxon>Vertebrata</taxon>
        <taxon>Euteleostomi</taxon>
        <taxon>Actinopterygii</taxon>
        <taxon>Neopterygii</taxon>
        <taxon>Teleostei</taxon>
        <taxon>Neoteleostei</taxon>
        <taxon>Acanthomorphata</taxon>
        <taxon>Zeiogadaria</taxon>
        <taxon>Gadariae</taxon>
        <taxon>Gadiformes</taxon>
        <taxon>Gadoidei</taxon>
        <taxon>Gadidae</taxon>
        <taxon>Gadus</taxon>
    </lineage>
</organism>
<dbReference type="GeneTree" id="ENSGT00940000165489"/>
<dbReference type="PRINTS" id="PR01415">
    <property type="entry name" value="ANKYRIN"/>
</dbReference>
<proteinExistence type="predicted"/>
<dbReference type="InterPro" id="IPR002110">
    <property type="entry name" value="Ankyrin_rpt"/>
</dbReference>
<feature type="repeat" description="ANK" evidence="3">
    <location>
        <begin position="1"/>
        <end position="33"/>
    </location>
</feature>
<dbReference type="InterPro" id="IPR036770">
    <property type="entry name" value="Ankyrin_rpt-contain_sf"/>
</dbReference>
<sequence length="117" mass="12470">MEKTPLHLAAAAGQTEAVAALLTHKARVGAKDMHGSTPLHYAAGRGHDEAVKLLLSAQKKHGVDQRNTWRKTPLHTAAEKGHTEAIASLLRAGAKVNTLDNCKDTPLHCAVRTQTGK</sequence>
<dbReference type="GO" id="GO:0000976">
    <property type="term" value="F:transcription cis-regulatory region binding"/>
    <property type="evidence" value="ECO:0007669"/>
    <property type="project" value="TreeGrafter"/>
</dbReference>
<evidence type="ECO:0000256" key="1">
    <source>
        <dbReference type="ARBA" id="ARBA00022737"/>
    </source>
</evidence>
<dbReference type="InterPro" id="IPR050663">
    <property type="entry name" value="Ankyrin-SOCS_Box"/>
</dbReference>
<dbReference type="PANTHER" id="PTHR24193:SF121">
    <property type="entry name" value="ADA2A-CONTAINING COMPLEX COMPONENT 3, ISOFORM D"/>
    <property type="match status" value="1"/>
</dbReference>
<keyword evidence="2 3" id="KW-0040">ANK repeat</keyword>
<dbReference type="GO" id="GO:0005634">
    <property type="term" value="C:nucleus"/>
    <property type="evidence" value="ECO:0007669"/>
    <property type="project" value="TreeGrafter"/>
</dbReference>
<dbReference type="PANTHER" id="PTHR24193">
    <property type="entry name" value="ANKYRIN REPEAT PROTEIN"/>
    <property type="match status" value="1"/>
</dbReference>
<dbReference type="Proteomes" id="UP000694546">
    <property type="component" value="Chromosome 12"/>
</dbReference>
<dbReference type="AlphaFoldDB" id="A0A8C5BWM2"/>
<dbReference type="SUPFAM" id="SSF48403">
    <property type="entry name" value="Ankyrin repeat"/>
    <property type="match status" value="1"/>
</dbReference>
<dbReference type="SMART" id="SM00248">
    <property type="entry name" value="ANK"/>
    <property type="match status" value="3"/>
</dbReference>
<evidence type="ECO:0000256" key="3">
    <source>
        <dbReference type="PROSITE-ProRule" id="PRU00023"/>
    </source>
</evidence>
<reference evidence="4" key="2">
    <citation type="submission" date="2025-09" db="UniProtKB">
        <authorList>
            <consortium name="Ensembl"/>
        </authorList>
    </citation>
    <scope>IDENTIFICATION</scope>
</reference>
<evidence type="ECO:0000313" key="4">
    <source>
        <dbReference type="Ensembl" id="ENSGMOP00000049968.1"/>
    </source>
</evidence>
<reference evidence="4" key="1">
    <citation type="submission" date="2025-08" db="UniProtKB">
        <authorList>
            <consortium name="Ensembl"/>
        </authorList>
    </citation>
    <scope>IDENTIFICATION</scope>
</reference>
<dbReference type="OMA" id="LASAXGH"/>
<feature type="repeat" description="ANK" evidence="3">
    <location>
        <begin position="69"/>
        <end position="101"/>
    </location>
</feature>
<dbReference type="GO" id="GO:0045944">
    <property type="term" value="P:positive regulation of transcription by RNA polymerase II"/>
    <property type="evidence" value="ECO:0007669"/>
    <property type="project" value="TreeGrafter"/>
</dbReference>
<keyword evidence="5" id="KW-1185">Reference proteome</keyword>
<dbReference type="Gene3D" id="1.25.40.20">
    <property type="entry name" value="Ankyrin repeat-containing domain"/>
    <property type="match status" value="2"/>
</dbReference>
<name>A0A8C5BWM2_GADMO</name>
<dbReference type="PROSITE" id="PS50088">
    <property type="entry name" value="ANK_REPEAT"/>
    <property type="match status" value="3"/>
</dbReference>